<accession>A0A139A677</accession>
<dbReference type="PANTHER" id="PTHR23235:SF120">
    <property type="entry name" value="KRUPPEL-LIKE FACTOR 15"/>
    <property type="match status" value="1"/>
</dbReference>
<evidence type="ECO:0000256" key="3">
    <source>
        <dbReference type="ARBA" id="ARBA00022771"/>
    </source>
</evidence>
<dbReference type="InterPro" id="IPR013087">
    <property type="entry name" value="Znf_C2H2_type"/>
</dbReference>
<protein>
    <recommendedName>
        <fullName evidence="6">C2H2-type domain-containing protein</fullName>
    </recommendedName>
</protein>
<feature type="domain" description="C2H2-type" evidence="6">
    <location>
        <begin position="23"/>
        <end position="52"/>
    </location>
</feature>
<feature type="domain" description="C2H2-type" evidence="6">
    <location>
        <begin position="53"/>
        <end position="74"/>
    </location>
</feature>
<evidence type="ECO:0000259" key="6">
    <source>
        <dbReference type="PROSITE" id="PS50157"/>
    </source>
</evidence>
<dbReference type="AlphaFoldDB" id="A0A139A677"/>
<dbReference type="OrthoDB" id="6365676at2759"/>
<evidence type="ECO:0000256" key="1">
    <source>
        <dbReference type="ARBA" id="ARBA00022723"/>
    </source>
</evidence>
<name>A0A139A677_GONPJ</name>
<dbReference type="STRING" id="1344416.A0A139A677"/>
<dbReference type="SUPFAM" id="SSF57667">
    <property type="entry name" value="beta-beta-alpha zinc fingers"/>
    <property type="match status" value="1"/>
</dbReference>
<dbReference type="Proteomes" id="UP000070544">
    <property type="component" value="Unassembled WGS sequence"/>
</dbReference>
<reference evidence="7 8" key="1">
    <citation type="journal article" date="2015" name="Genome Biol. Evol.">
        <title>Phylogenomic analyses indicate that early fungi evolved digesting cell walls of algal ancestors of land plants.</title>
        <authorList>
            <person name="Chang Y."/>
            <person name="Wang S."/>
            <person name="Sekimoto S."/>
            <person name="Aerts A.L."/>
            <person name="Choi C."/>
            <person name="Clum A."/>
            <person name="LaButti K.M."/>
            <person name="Lindquist E.A."/>
            <person name="Yee Ngan C."/>
            <person name="Ohm R.A."/>
            <person name="Salamov A.A."/>
            <person name="Grigoriev I.V."/>
            <person name="Spatafora J.W."/>
            <person name="Berbee M.L."/>
        </authorList>
    </citation>
    <scope>NUCLEOTIDE SEQUENCE [LARGE SCALE GENOMIC DNA]</scope>
    <source>
        <strain evidence="7 8">JEL478</strain>
    </source>
</reference>
<dbReference type="Pfam" id="PF00096">
    <property type="entry name" value="zf-C2H2"/>
    <property type="match status" value="2"/>
</dbReference>
<dbReference type="GO" id="GO:0000981">
    <property type="term" value="F:DNA-binding transcription factor activity, RNA polymerase II-specific"/>
    <property type="evidence" value="ECO:0007669"/>
    <property type="project" value="TreeGrafter"/>
</dbReference>
<keyword evidence="3 5" id="KW-0863">Zinc-finger</keyword>
<gene>
    <name evidence="7" type="ORF">M427DRAFT_88943</name>
</gene>
<feature type="non-terminal residue" evidence="7">
    <location>
        <position position="1"/>
    </location>
</feature>
<organism evidence="7 8">
    <name type="scientific">Gonapodya prolifera (strain JEL478)</name>
    <name type="common">Monoblepharis prolifera</name>
    <dbReference type="NCBI Taxonomy" id="1344416"/>
    <lineage>
        <taxon>Eukaryota</taxon>
        <taxon>Fungi</taxon>
        <taxon>Fungi incertae sedis</taxon>
        <taxon>Chytridiomycota</taxon>
        <taxon>Chytridiomycota incertae sedis</taxon>
        <taxon>Monoblepharidomycetes</taxon>
        <taxon>Monoblepharidales</taxon>
        <taxon>Gonapodyaceae</taxon>
        <taxon>Gonapodya</taxon>
    </lineage>
</organism>
<feature type="non-terminal residue" evidence="7">
    <location>
        <position position="74"/>
    </location>
</feature>
<dbReference type="GO" id="GO:0008270">
    <property type="term" value="F:zinc ion binding"/>
    <property type="evidence" value="ECO:0007669"/>
    <property type="project" value="UniProtKB-KW"/>
</dbReference>
<dbReference type="PANTHER" id="PTHR23235">
    <property type="entry name" value="KRUEPPEL-LIKE TRANSCRIPTION FACTOR"/>
    <property type="match status" value="1"/>
</dbReference>
<sequence>CPWTFSRKHNLVTHMKTHSSTTYSCTHDGCDAVFTRPYDLARHSRKHTGEKPYTCIKCGAGFARQDRFRHHERT</sequence>
<proteinExistence type="predicted"/>
<keyword evidence="2" id="KW-0677">Repeat</keyword>
<dbReference type="PROSITE" id="PS50157">
    <property type="entry name" value="ZINC_FINGER_C2H2_2"/>
    <property type="match status" value="2"/>
</dbReference>
<dbReference type="GO" id="GO:0000978">
    <property type="term" value="F:RNA polymerase II cis-regulatory region sequence-specific DNA binding"/>
    <property type="evidence" value="ECO:0007669"/>
    <property type="project" value="TreeGrafter"/>
</dbReference>
<dbReference type="OMA" id="KPFACIC"/>
<dbReference type="FunFam" id="3.30.160.60:FF:000624">
    <property type="entry name" value="zinc finger protein 697"/>
    <property type="match status" value="1"/>
</dbReference>
<dbReference type="PROSITE" id="PS00028">
    <property type="entry name" value="ZINC_FINGER_C2H2_1"/>
    <property type="match status" value="1"/>
</dbReference>
<keyword evidence="8" id="KW-1185">Reference proteome</keyword>
<dbReference type="FunFam" id="3.30.160.60:FF:000125">
    <property type="entry name" value="Putative zinc finger protein 143"/>
    <property type="match status" value="1"/>
</dbReference>
<dbReference type="EMBL" id="KQ965789">
    <property type="protein sequence ID" value="KXS12306.1"/>
    <property type="molecule type" value="Genomic_DNA"/>
</dbReference>
<dbReference type="Gene3D" id="3.30.160.60">
    <property type="entry name" value="Classic Zinc Finger"/>
    <property type="match status" value="3"/>
</dbReference>
<evidence type="ECO:0000256" key="4">
    <source>
        <dbReference type="ARBA" id="ARBA00022833"/>
    </source>
</evidence>
<keyword evidence="4" id="KW-0862">Zinc</keyword>
<evidence type="ECO:0000256" key="5">
    <source>
        <dbReference type="PROSITE-ProRule" id="PRU00042"/>
    </source>
</evidence>
<dbReference type="InterPro" id="IPR036236">
    <property type="entry name" value="Znf_C2H2_sf"/>
</dbReference>
<evidence type="ECO:0000313" key="8">
    <source>
        <dbReference type="Proteomes" id="UP000070544"/>
    </source>
</evidence>
<dbReference type="SMART" id="SM00355">
    <property type="entry name" value="ZnF_C2H2"/>
    <property type="match status" value="3"/>
</dbReference>
<keyword evidence="1" id="KW-0479">Metal-binding</keyword>
<evidence type="ECO:0000313" key="7">
    <source>
        <dbReference type="EMBL" id="KXS12306.1"/>
    </source>
</evidence>
<evidence type="ECO:0000256" key="2">
    <source>
        <dbReference type="ARBA" id="ARBA00022737"/>
    </source>
</evidence>